<dbReference type="Proteomes" id="UP001171945">
    <property type="component" value="Unassembled WGS sequence"/>
</dbReference>
<organism evidence="1 2">
    <name type="scientific">Candidatus Marithioploca araucensis</name>
    <dbReference type="NCBI Taxonomy" id="70273"/>
    <lineage>
        <taxon>Bacteria</taxon>
        <taxon>Pseudomonadati</taxon>
        <taxon>Pseudomonadota</taxon>
        <taxon>Gammaproteobacteria</taxon>
        <taxon>Thiotrichales</taxon>
        <taxon>Thiotrichaceae</taxon>
        <taxon>Candidatus Marithioploca</taxon>
    </lineage>
</organism>
<name>A0ABT7VR04_9GAMM</name>
<evidence type="ECO:0000313" key="2">
    <source>
        <dbReference type="Proteomes" id="UP001171945"/>
    </source>
</evidence>
<dbReference type="EMBL" id="JAUCGM010000026">
    <property type="protein sequence ID" value="MDM8561948.1"/>
    <property type="molecule type" value="Genomic_DNA"/>
</dbReference>
<proteinExistence type="predicted"/>
<comment type="caution">
    <text evidence="1">The sequence shown here is derived from an EMBL/GenBank/DDBJ whole genome shotgun (WGS) entry which is preliminary data.</text>
</comment>
<sequence length="52" mass="5827">MEYNASALSLGVQRFVLEYNVLALSLGVQRFVLEYNASALSWSTTLQFILAK</sequence>
<protein>
    <submittedName>
        <fullName evidence="1">Uncharacterized protein</fullName>
    </submittedName>
</protein>
<reference evidence="1" key="1">
    <citation type="submission" date="2023-06" db="EMBL/GenBank/DDBJ databases">
        <title>Uncultivated large filamentous bacteria from sulfidic sediments reveal new species and different genomic features in energy metabolism and defense.</title>
        <authorList>
            <person name="Fonseca A."/>
        </authorList>
    </citation>
    <scope>NUCLEOTIDE SEQUENCE</scope>
    <source>
        <strain evidence="1">HSG4</strain>
    </source>
</reference>
<evidence type="ECO:0000313" key="1">
    <source>
        <dbReference type="EMBL" id="MDM8561948.1"/>
    </source>
</evidence>
<gene>
    <name evidence="1" type="ORF">QUF54_01175</name>
</gene>
<accession>A0ABT7VR04</accession>
<keyword evidence="2" id="KW-1185">Reference proteome</keyword>